<feature type="compositionally biased region" description="Polar residues" evidence="1">
    <location>
        <begin position="312"/>
        <end position="321"/>
    </location>
</feature>
<dbReference type="OrthoDB" id="2245455at2759"/>
<keyword evidence="3" id="KW-1185">Reference proteome</keyword>
<evidence type="ECO:0000256" key="1">
    <source>
        <dbReference type="SAM" id="MobiDB-lite"/>
    </source>
</evidence>
<evidence type="ECO:0000313" key="3">
    <source>
        <dbReference type="Proteomes" id="UP000800039"/>
    </source>
</evidence>
<feature type="region of interest" description="Disordered" evidence="1">
    <location>
        <begin position="1"/>
        <end position="323"/>
    </location>
</feature>
<dbReference type="RefSeq" id="XP_040791108.1">
    <property type="nucleotide sequence ID" value="XM_040938669.1"/>
</dbReference>
<dbReference type="Proteomes" id="UP000800039">
    <property type="component" value="Unassembled WGS sequence"/>
</dbReference>
<feature type="compositionally biased region" description="Low complexity" evidence="1">
    <location>
        <begin position="138"/>
        <end position="178"/>
    </location>
</feature>
<name>A0A9P4GP34_9PLEO</name>
<dbReference type="EMBL" id="ML976615">
    <property type="protein sequence ID" value="KAF1848545.1"/>
    <property type="molecule type" value="Genomic_DNA"/>
</dbReference>
<accession>A0A9P4GP34</accession>
<proteinExistence type="predicted"/>
<feature type="compositionally biased region" description="Low complexity" evidence="1">
    <location>
        <begin position="26"/>
        <end position="35"/>
    </location>
</feature>
<feature type="compositionally biased region" description="Polar residues" evidence="1">
    <location>
        <begin position="249"/>
        <end position="259"/>
    </location>
</feature>
<protein>
    <submittedName>
        <fullName evidence="2">Uncharacterized protein</fullName>
    </submittedName>
</protein>
<reference evidence="2" key="1">
    <citation type="submission" date="2020-01" db="EMBL/GenBank/DDBJ databases">
        <authorList>
            <consortium name="DOE Joint Genome Institute"/>
            <person name="Haridas S."/>
            <person name="Albert R."/>
            <person name="Binder M."/>
            <person name="Bloem J."/>
            <person name="Labutti K."/>
            <person name="Salamov A."/>
            <person name="Andreopoulos B."/>
            <person name="Baker S.E."/>
            <person name="Barry K."/>
            <person name="Bills G."/>
            <person name="Bluhm B.H."/>
            <person name="Cannon C."/>
            <person name="Castanera R."/>
            <person name="Culley D.E."/>
            <person name="Daum C."/>
            <person name="Ezra D."/>
            <person name="Gonzalez J.B."/>
            <person name="Henrissat B."/>
            <person name="Kuo A."/>
            <person name="Liang C."/>
            <person name="Lipzen A."/>
            <person name="Lutzoni F."/>
            <person name="Magnuson J."/>
            <person name="Mondo S."/>
            <person name="Nolan M."/>
            <person name="Ohm R."/>
            <person name="Pangilinan J."/>
            <person name="Park H.-J."/>
            <person name="Ramirez L."/>
            <person name="Alfaro M."/>
            <person name="Sun H."/>
            <person name="Tritt A."/>
            <person name="Yoshinaga Y."/>
            <person name="Zwiers L.-H."/>
            <person name="Turgeon B.G."/>
            <person name="Goodwin S.B."/>
            <person name="Spatafora J.W."/>
            <person name="Crous P.W."/>
            <person name="Grigoriev I.V."/>
        </authorList>
    </citation>
    <scope>NUCLEOTIDE SEQUENCE</scope>
    <source>
        <strain evidence="2">CBS 394.84</strain>
    </source>
</reference>
<sequence>MNIHRPPTATPPPAEPSAPSHRRQSSRSASISSSSVLTVKPPASLPLSLRDATPNPDSQPPHRPASPPPTARRRSSAANAPAESGPGAFAEGAANINRWSQSTTSSTTSPKDRDKDKVKDREKGHAHHPSFSRKLSISTTAPLSTLTTTTNTTNGAAALPNSPSRRNSSPSRNNSNNNKPNHHNAYTSNRSPASSPRRTRARSPIYGPPSSVIAPPNTHSLGPILLPATVYDPNTPPSASTTNTPSTSGLITPSLLTGNQRRDYFNSKPLSPLPPNQRPPSRSQIEKVLGKSPLGSPAIIGAQESDRRHDSTSVQNENQNQKNRRACCSHNMQHNPTINESTVVSPPHGSILSTSLEGHPVPLQYTLYLQADYGENTFEVQVEGQRPNLTLLLTLL</sequence>
<organism evidence="2 3">
    <name type="scientific">Cucurbitaria berberidis CBS 394.84</name>
    <dbReference type="NCBI Taxonomy" id="1168544"/>
    <lineage>
        <taxon>Eukaryota</taxon>
        <taxon>Fungi</taxon>
        <taxon>Dikarya</taxon>
        <taxon>Ascomycota</taxon>
        <taxon>Pezizomycotina</taxon>
        <taxon>Dothideomycetes</taxon>
        <taxon>Pleosporomycetidae</taxon>
        <taxon>Pleosporales</taxon>
        <taxon>Pleosporineae</taxon>
        <taxon>Cucurbitariaceae</taxon>
        <taxon>Cucurbitaria</taxon>
    </lineage>
</organism>
<evidence type="ECO:0000313" key="2">
    <source>
        <dbReference type="EMBL" id="KAF1848545.1"/>
    </source>
</evidence>
<gene>
    <name evidence="2" type="ORF">K460DRAFT_76813</name>
</gene>
<feature type="compositionally biased region" description="Low complexity" evidence="1">
    <location>
        <begin position="237"/>
        <end position="248"/>
    </location>
</feature>
<feature type="compositionally biased region" description="Low complexity" evidence="1">
    <location>
        <begin position="187"/>
        <end position="196"/>
    </location>
</feature>
<dbReference type="GeneID" id="63855926"/>
<dbReference type="AlphaFoldDB" id="A0A9P4GP34"/>
<feature type="compositionally biased region" description="Pro residues" evidence="1">
    <location>
        <begin position="57"/>
        <end position="70"/>
    </location>
</feature>
<feature type="compositionally biased region" description="Basic and acidic residues" evidence="1">
    <location>
        <begin position="110"/>
        <end position="123"/>
    </location>
</feature>
<comment type="caution">
    <text evidence="2">The sequence shown here is derived from an EMBL/GenBank/DDBJ whole genome shotgun (WGS) entry which is preliminary data.</text>
</comment>